<feature type="transmembrane region" description="Helical" evidence="6">
    <location>
        <begin position="431"/>
        <end position="453"/>
    </location>
</feature>
<feature type="region of interest" description="Disordered" evidence="5">
    <location>
        <begin position="1"/>
        <end position="30"/>
    </location>
</feature>
<feature type="transmembrane region" description="Helical" evidence="6">
    <location>
        <begin position="266"/>
        <end position="283"/>
    </location>
</feature>
<name>A0AAD6X970_9AGAR</name>
<feature type="transmembrane region" description="Helical" evidence="6">
    <location>
        <begin position="197"/>
        <end position="220"/>
    </location>
</feature>
<dbReference type="Gene3D" id="1.20.1250.20">
    <property type="entry name" value="MFS general substrate transporter like domains"/>
    <property type="match status" value="2"/>
</dbReference>
<keyword evidence="2 6" id="KW-0812">Transmembrane</keyword>
<dbReference type="CDD" id="cd17502">
    <property type="entry name" value="MFS_Azr1_MDR_like"/>
    <property type="match status" value="1"/>
</dbReference>
<dbReference type="InterPro" id="IPR011701">
    <property type="entry name" value="MFS"/>
</dbReference>
<dbReference type="PANTHER" id="PTHR23501:SF102">
    <property type="entry name" value="DRUG TRANSPORTER, PUTATIVE (AFU_ORTHOLOGUE AFUA_3G08530)-RELATED"/>
    <property type="match status" value="1"/>
</dbReference>
<keyword evidence="4 6" id="KW-0472">Membrane</keyword>
<dbReference type="Proteomes" id="UP001218188">
    <property type="component" value="Unassembled WGS sequence"/>
</dbReference>
<feature type="transmembrane region" description="Helical" evidence="6">
    <location>
        <begin position="232"/>
        <end position="254"/>
    </location>
</feature>
<keyword evidence="3 6" id="KW-1133">Transmembrane helix</keyword>
<evidence type="ECO:0000313" key="9">
    <source>
        <dbReference type="Proteomes" id="UP001218188"/>
    </source>
</evidence>
<feature type="transmembrane region" description="Helical" evidence="6">
    <location>
        <begin position="108"/>
        <end position="127"/>
    </location>
</feature>
<proteinExistence type="predicted"/>
<feature type="transmembrane region" description="Helical" evidence="6">
    <location>
        <begin position="133"/>
        <end position="154"/>
    </location>
</feature>
<dbReference type="Pfam" id="PF07690">
    <property type="entry name" value="MFS_1"/>
    <property type="match status" value="1"/>
</dbReference>
<dbReference type="GO" id="GO:0022857">
    <property type="term" value="F:transmembrane transporter activity"/>
    <property type="evidence" value="ECO:0007669"/>
    <property type="project" value="InterPro"/>
</dbReference>
<feature type="region of interest" description="Disordered" evidence="5">
    <location>
        <begin position="547"/>
        <end position="575"/>
    </location>
</feature>
<evidence type="ECO:0000256" key="3">
    <source>
        <dbReference type="ARBA" id="ARBA00022989"/>
    </source>
</evidence>
<feature type="transmembrane region" description="Helical" evidence="6">
    <location>
        <begin position="369"/>
        <end position="388"/>
    </location>
</feature>
<keyword evidence="9" id="KW-1185">Reference proteome</keyword>
<dbReference type="InterPro" id="IPR020846">
    <property type="entry name" value="MFS_dom"/>
</dbReference>
<evidence type="ECO:0000256" key="4">
    <source>
        <dbReference type="ARBA" id="ARBA00023136"/>
    </source>
</evidence>
<evidence type="ECO:0000259" key="7">
    <source>
        <dbReference type="PROSITE" id="PS50850"/>
    </source>
</evidence>
<dbReference type="GO" id="GO:0005886">
    <property type="term" value="C:plasma membrane"/>
    <property type="evidence" value="ECO:0007669"/>
    <property type="project" value="TreeGrafter"/>
</dbReference>
<gene>
    <name evidence="8" type="ORF">C8F04DRAFT_999668</name>
</gene>
<comment type="subcellular location">
    <subcellularLocation>
        <location evidence="1">Membrane</location>
        <topology evidence="1">Multi-pass membrane protein</topology>
    </subcellularLocation>
</comment>
<evidence type="ECO:0000256" key="6">
    <source>
        <dbReference type="SAM" id="Phobius"/>
    </source>
</evidence>
<feature type="transmembrane region" description="Helical" evidence="6">
    <location>
        <begin position="79"/>
        <end position="96"/>
    </location>
</feature>
<evidence type="ECO:0000256" key="1">
    <source>
        <dbReference type="ARBA" id="ARBA00004141"/>
    </source>
</evidence>
<dbReference type="AlphaFoldDB" id="A0AAD6X970"/>
<dbReference type="EMBL" id="JARJCM010000041">
    <property type="protein sequence ID" value="KAJ7036744.1"/>
    <property type="molecule type" value="Genomic_DNA"/>
</dbReference>
<sequence length="599" mass="63707">MSSPAGPPKVEEQSIPGASEAESKESQETTITTVSSSHGIRFWLVFIALCFCVLLSALDLGGVGTAAPTIVADLHGSDFSWVGSAYTLSSAAFLPLSGNLAQIFGRRLITLGAILVFAIGSAVSGSARSMTVLIVGRAIQGVGGGGTQALVYIITADLIPLRERGLFNGITGMIWTVGSIAGPFIAGALAQKATWRWLFYLNLPLCALAFASVALFLDVATPDGGILEKLAAVDWIGNILIIASSTSCMLGLTWGGGRFSWSSPQVLAPLIIGLCGLALSVVYELTIARRPTIPKSVISNRGSLLGYVATFLHGVVAISVTFYMPTWFQAVRDATPIQSGLYFLPMAAAISPAAILEGIIIAKMGHYRLVNFTGWATLILGLGLFISLHRTTALGPIIVFQLIQGVGMGLLYATTFVVLAPLSVSENASAISLLTFVRTFAQSWGIAIAGSIIQNKLSKSLPTSITEQFNSPADLVYGVIPEIAYMPEPLKSQVQDAFVDSMRLSWIVLAALCGAGLLTVFFVKDIPLSRQVDKKWGLVEKQAKEDTELDEKQLPNAAPVEDSTRRNSEVAGSPSLSVDRPALARVHLYFYLESLHRSR</sequence>
<feature type="transmembrane region" description="Helical" evidence="6">
    <location>
        <begin position="166"/>
        <end position="185"/>
    </location>
</feature>
<dbReference type="InterPro" id="IPR036259">
    <property type="entry name" value="MFS_trans_sf"/>
</dbReference>
<feature type="transmembrane region" description="Helical" evidence="6">
    <location>
        <begin position="504"/>
        <end position="523"/>
    </location>
</feature>
<dbReference type="PRINTS" id="PR01036">
    <property type="entry name" value="TCRTETB"/>
</dbReference>
<accession>A0AAD6X970</accession>
<evidence type="ECO:0000313" key="8">
    <source>
        <dbReference type="EMBL" id="KAJ7036744.1"/>
    </source>
</evidence>
<comment type="caution">
    <text evidence="8">The sequence shown here is derived from an EMBL/GenBank/DDBJ whole genome shotgun (WGS) entry which is preliminary data.</text>
</comment>
<feature type="transmembrane region" description="Helical" evidence="6">
    <location>
        <begin position="340"/>
        <end position="362"/>
    </location>
</feature>
<feature type="transmembrane region" description="Helical" evidence="6">
    <location>
        <begin position="42"/>
        <end position="67"/>
    </location>
</feature>
<evidence type="ECO:0000256" key="2">
    <source>
        <dbReference type="ARBA" id="ARBA00022692"/>
    </source>
</evidence>
<organism evidence="8 9">
    <name type="scientific">Mycena alexandri</name>
    <dbReference type="NCBI Taxonomy" id="1745969"/>
    <lineage>
        <taxon>Eukaryota</taxon>
        <taxon>Fungi</taxon>
        <taxon>Dikarya</taxon>
        <taxon>Basidiomycota</taxon>
        <taxon>Agaricomycotina</taxon>
        <taxon>Agaricomycetes</taxon>
        <taxon>Agaricomycetidae</taxon>
        <taxon>Agaricales</taxon>
        <taxon>Marasmiineae</taxon>
        <taxon>Mycenaceae</taxon>
        <taxon>Mycena</taxon>
    </lineage>
</organism>
<reference evidence="8" key="1">
    <citation type="submission" date="2023-03" db="EMBL/GenBank/DDBJ databases">
        <title>Massive genome expansion in bonnet fungi (Mycena s.s.) driven by repeated elements and novel gene families across ecological guilds.</title>
        <authorList>
            <consortium name="Lawrence Berkeley National Laboratory"/>
            <person name="Harder C.B."/>
            <person name="Miyauchi S."/>
            <person name="Viragh M."/>
            <person name="Kuo A."/>
            <person name="Thoen E."/>
            <person name="Andreopoulos B."/>
            <person name="Lu D."/>
            <person name="Skrede I."/>
            <person name="Drula E."/>
            <person name="Henrissat B."/>
            <person name="Morin E."/>
            <person name="Kohler A."/>
            <person name="Barry K."/>
            <person name="LaButti K."/>
            <person name="Morin E."/>
            <person name="Salamov A."/>
            <person name="Lipzen A."/>
            <person name="Mereny Z."/>
            <person name="Hegedus B."/>
            <person name="Baldrian P."/>
            <person name="Stursova M."/>
            <person name="Weitz H."/>
            <person name="Taylor A."/>
            <person name="Grigoriev I.V."/>
            <person name="Nagy L.G."/>
            <person name="Martin F."/>
            <person name="Kauserud H."/>
        </authorList>
    </citation>
    <scope>NUCLEOTIDE SEQUENCE</scope>
    <source>
        <strain evidence="8">CBHHK200</strain>
    </source>
</reference>
<dbReference type="PANTHER" id="PTHR23501">
    <property type="entry name" value="MAJOR FACILITATOR SUPERFAMILY"/>
    <property type="match status" value="1"/>
</dbReference>
<protein>
    <submittedName>
        <fullName evidence="8">MFS general substrate transporter</fullName>
    </submittedName>
</protein>
<feature type="transmembrane region" description="Helical" evidence="6">
    <location>
        <begin position="394"/>
        <end position="419"/>
    </location>
</feature>
<evidence type="ECO:0000256" key="5">
    <source>
        <dbReference type="SAM" id="MobiDB-lite"/>
    </source>
</evidence>
<feature type="domain" description="Major facilitator superfamily (MFS) profile" evidence="7">
    <location>
        <begin position="45"/>
        <end position="528"/>
    </location>
</feature>
<dbReference type="SUPFAM" id="SSF103473">
    <property type="entry name" value="MFS general substrate transporter"/>
    <property type="match status" value="1"/>
</dbReference>
<dbReference type="PROSITE" id="PS50850">
    <property type="entry name" value="MFS"/>
    <property type="match status" value="1"/>
</dbReference>
<feature type="transmembrane region" description="Helical" evidence="6">
    <location>
        <begin position="304"/>
        <end position="328"/>
    </location>
</feature>